<keyword evidence="3" id="KW-1185">Reference proteome</keyword>
<reference evidence="2 3" key="1">
    <citation type="submission" date="2014-11" db="EMBL/GenBank/DDBJ databases">
        <title>Genetic blueprint of the zoonotic pathogen Toxocara canis.</title>
        <authorList>
            <person name="Zhu X.-Q."/>
            <person name="Korhonen P.K."/>
            <person name="Cai H."/>
            <person name="Young N.D."/>
            <person name="Nejsum P."/>
            <person name="von Samson-Himmelstjerna G."/>
            <person name="Boag P.R."/>
            <person name="Tan P."/>
            <person name="Li Q."/>
            <person name="Min J."/>
            <person name="Yang Y."/>
            <person name="Wang X."/>
            <person name="Fang X."/>
            <person name="Hall R.S."/>
            <person name="Hofmann A."/>
            <person name="Sternberg P.W."/>
            <person name="Jex A.R."/>
            <person name="Gasser R.B."/>
        </authorList>
    </citation>
    <scope>NUCLEOTIDE SEQUENCE [LARGE SCALE GENOMIC DNA]</scope>
    <source>
        <strain evidence="2">PN_DK_2014</strain>
    </source>
</reference>
<evidence type="ECO:0000256" key="1">
    <source>
        <dbReference type="SAM" id="MobiDB-lite"/>
    </source>
</evidence>
<dbReference type="AlphaFoldDB" id="A0A0B2UTT8"/>
<dbReference type="Proteomes" id="UP000031036">
    <property type="component" value="Unassembled WGS sequence"/>
</dbReference>
<comment type="caution">
    <text evidence="2">The sequence shown here is derived from an EMBL/GenBank/DDBJ whole genome shotgun (WGS) entry which is preliminary data.</text>
</comment>
<evidence type="ECO:0000313" key="2">
    <source>
        <dbReference type="EMBL" id="KHN72793.1"/>
    </source>
</evidence>
<proteinExistence type="predicted"/>
<protein>
    <submittedName>
        <fullName evidence="2">Uncharacterized protein</fullName>
    </submittedName>
</protein>
<dbReference type="EMBL" id="JPKZ01003204">
    <property type="protein sequence ID" value="KHN72793.1"/>
    <property type="molecule type" value="Genomic_DNA"/>
</dbReference>
<evidence type="ECO:0000313" key="3">
    <source>
        <dbReference type="Proteomes" id="UP000031036"/>
    </source>
</evidence>
<name>A0A0B2UTT8_TOXCA</name>
<feature type="compositionally biased region" description="Polar residues" evidence="1">
    <location>
        <begin position="106"/>
        <end position="120"/>
    </location>
</feature>
<feature type="compositionally biased region" description="Basic residues" evidence="1">
    <location>
        <begin position="124"/>
        <end position="133"/>
    </location>
</feature>
<feature type="non-terminal residue" evidence="2">
    <location>
        <position position="1"/>
    </location>
</feature>
<gene>
    <name evidence="2" type="ORF">Tcan_08967</name>
</gene>
<dbReference type="OrthoDB" id="5842634at2759"/>
<feature type="region of interest" description="Disordered" evidence="1">
    <location>
        <begin position="106"/>
        <end position="133"/>
    </location>
</feature>
<organism evidence="2 3">
    <name type="scientific">Toxocara canis</name>
    <name type="common">Canine roundworm</name>
    <dbReference type="NCBI Taxonomy" id="6265"/>
    <lineage>
        <taxon>Eukaryota</taxon>
        <taxon>Metazoa</taxon>
        <taxon>Ecdysozoa</taxon>
        <taxon>Nematoda</taxon>
        <taxon>Chromadorea</taxon>
        <taxon>Rhabditida</taxon>
        <taxon>Spirurina</taxon>
        <taxon>Ascaridomorpha</taxon>
        <taxon>Ascaridoidea</taxon>
        <taxon>Toxocaridae</taxon>
        <taxon>Toxocara</taxon>
    </lineage>
</organism>
<sequence length="186" mass="20702">AVDYNRGAINRAYVSSWLNKEHRRAGGVGLMAALSNLIHSNNNDMAPPVPTIAEEDPKRNVILKEGLSSAQPTQTSDDLLEEAEPLTPNESVCVAAKEMDDNWPTLNSAASKTKGSTSLCSKRKENRKRGHAHGRHWRMIGERPMAISTLSFIRSSHNDLLTNVCSLFFARKCYRAVQVLYFCFIV</sequence>
<accession>A0A0B2UTT8</accession>